<protein>
    <submittedName>
        <fullName evidence="2">9502_t:CDS:1</fullName>
    </submittedName>
</protein>
<feature type="chain" id="PRO_5040357017" evidence="1">
    <location>
        <begin position="23"/>
        <end position="103"/>
    </location>
</feature>
<comment type="caution">
    <text evidence="2">The sequence shown here is derived from an EMBL/GenBank/DDBJ whole genome shotgun (WGS) entry which is preliminary data.</text>
</comment>
<evidence type="ECO:0000313" key="2">
    <source>
        <dbReference type="EMBL" id="CAG8528383.1"/>
    </source>
</evidence>
<keyword evidence="3" id="KW-1185">Reference proteome</keyword>
<evidence type="ECO:0000313" key="3">
    <source>
        <dbReference type="Proteomes" id="UP000789508"/>
    </source>
</evidence>
<proteinExistence type="predicted"/>
<name>A0A9N9FEF4_9GLOM</name>
<dbReference type="AlphaFoldDB" id="A0A9N9FEF4"/>
<accession>A0A9N9FEF4</accession>
<gene>
    <name evidence="2" type="ORF">ALEPTO_LOCUS4815</name>
</gene>
<feature type="signal peptide" evidence="1">
    <location>
        <begin position="1"/>
        <end position="22"/>
    </location>
</feature>
<dbReference type="Proteomes" id="UP000789508">
    <property type="component" value="Unassembled WGS sequence"/>
</dbReference>
<evidence type="ECO:0000256" key="1">
    <source>
        <dbReference type="SAM" id="SignalP"/>
    </source>
</evidence>
<sequence>MKPQSIILSLTVITASVIYAQACTVFLNGTAFKSQTGSVGGGCFGLGDNNITNVTTSNPGTNYTFYPGYGCTGAPLANGTDATNYDPPIVGAKSVNITCPDST</sequence>
<dbReference type="OrthoDB" id="2419552at2759"/>
<keyword evidence="1" id="KW-0732">Signal</keyword>
<dbReference type="EMBL" id="CAJVPS010001188">
    <property type="protein sequence ID" value="CAG8528383.1"/>
    <property type="molecule type" value="Genomic_DNA"/>
</dbReference>
<organism evidence="2 3">
    <name type="scientific">Ambispora leptoticha</name>
    <dbReference type="NCBI Taxonomy" id="144679"/>
    <lineage>
        <taxon>Eukaryota</taxon>
        <taxon>Fungi</taxon>
        <taxon>Fungi incertae sedis</taxon>
        <taxon>Mucoromycota</taxon>
        <taxon>Glomeromycotina</taxon>
        <taxon>Glomeromycetes</taxon>
        <taxon>Archaeosporales</taxon>
        <taxon>Ambisporaceae</taxon>
        <taxon>Ambispora</taxon>
    </lineage>
</organism>
<reference evidence="2" key="1">
    <citation type="submission" date="2021-06" db="EMBL/GenBank/DDBJ databases">
        <authorList>
            <person name="Kallberg Y."/>
            <person name="Tangrot J."/>
            <person name="Rosling A."/>
        </authorList>
    </citation>
    <scope>NUCLEOTIDE SEQUENCE</scope>
    <source>
        <strain evidence="2">FL130A</strain>
    </source>
</reference>